<dbReference type="OrthoDB" id="1073984at2"/>
<dbReference type="InterPro" id="IPR041607">
    <property type="entry name" value="HU-HIG"/>
</dbReference>
<dbReference type="Pfam" id="PF18291">
    <property type="entry name" value="HU-HIG"/>
    <property type="match status" value="1"/>
</dbReference>
<comment type="caution">
    <text evidence="2">The sequence shown here is derived from an EMBL/GenBank/DDBJ whole genome shotgun (WGS) entry which is preliminary data.</text>
</comment>
<sequence>MPKATGSIHYIEHRSPMKDETGEYLIHPQFVYSDIYDFKDMTKGMRHHHQMTPAQFVAAIESIKDETMLALSQGMEVKIGNMLVIRPKLKLREHKDENGNYYHKVYHEGERIPASEVVCSGFEVRTTKEFDKDFFIEYDSKCSRSPWKTKAFAQDPEQEWQVITNYCKEHGFITVKNFRLLLGVADYHARQVLDGYCEGDFPKMVREKVGATYLYRVIGE</sequence>
<feature type="domain" description="HU" evidence="1">
    <location>
        <begin position="7"/>
        <end position="98"/>
    </location>
</feature>
<dbReference type="AlphaFoldDB" id="A0A4Y8VUB6"/>
<reference evidence="2 3" key="1">
    <citation type="submission" date="2019-02" db="EMBL/GenBank/DDBJ databases">
        <title>Draft Genome Sequence of the Prevotella sp. BCRC 81118, Isolated from Human Feces.</title>
        <authorList>
            <person name="Huang C.-H."/>
        </authorList>
    </citation>
    <scope>NUCLEOTIDE SEQUENCE [LARGE SCALE GENOMIC DNA]</scope>
    <source>
        <strain evidence="2 3">BCRC 81118</strain>
    </source>
</reference>
<gene>
    <name evidence="2" type="ORF">EXN75_02195</name>
</gene>
<evidence type="ECO:0000313" key="3">
    <source>
        <dbReference type="Proteomes" id="UP000297872"/>
    </source>
</evidence>
<evidence type="ECO:0000313" key="2">
    <source>
        <dbReference type="EMBL" id="TFH84174.1"/>
    </source>
</evidence>
<dbReference type="EMBL" id="SGVY01000004">
    <property type="protein sequence ID" value="TFH84174.1"/>
    <property type="molecule type" value="Genomic_DNA"/>
</dbReference>
<proteinExistence type="predicted"/>
<keyword evidence="3" id="KW-1185">Reference proteome</keyword>
<protein>
    <recommendedName>
        <fullName evidence="1">HU domain-containing protein</fullName>
    </recommendedName>
</protein>
<dbReference type="GeneID" id="302994106"/>
<evidence type="ECO:0000259" key="1">
    <source>
        <dbReference type="Pfam" id="PF18291"/>
    </source>
</evidence>
<name>A0A4Y8VUB6_9BACT</name>
<organism evidence="2 3">
    <name type="scientific">Segatella hominis</name>
    <dbReference type="NCBI Taxonomy" id="2518605"/>
    <lineage>
        <taxon>Bacteria</taxon>
        <taxon>Pseudomonadati</taxon>
        <taxon>Bacteroidota</taxon>
        <taxon>Bacteroidia</taxon>
        <taxon>Bacteroidales</taxon>
        <taxon>Prevotellaceae</taxon>
        <taxon>Segatella</taxon>
    </lineage>
</organism>
<accession>A0A4Y8VUB6</accession>
<dbReference type="RefSeq" id="WP_134842619.1">
    <property type="nucleotide sequence ID" value="NZ_SGVY01000004.1"/>
</dbReference>
<dbReference type="Proteomes" id="UP000297872">
    <property type="component" value="Unassembled WGS sequence"/>
</dbReference>